<name>K1RJB5_9ZZZZ</name>
<feature type="non-terminal residue" evidence="7">
    <location>
        <position position="1"/>
    </location>
</feature>
<dbReference type="PANTHER" id="PTHR34043:SF3">
    <property type="entry name" value="ALPHA_BETA-HYDROLASES SUPERFAMILY PROTEIN"/>
    <property type="match status" value="1"/>
</dbReference>
<feature type="domain" description="Lipase-like C-terminal" evidence="6">
    <location>
        <begin position="12"/>
        <end position="219"/>
    </location>
</feature>
<dbReference type="AlphaFoldDB" id="K1RJB5"/>
<dbReference type="PANTHER" id="PTHR34043">
    <property type="entry name" value="ALPHA/BETA-HYDROLASES SUPERFAMILY PROTEIN"/>
    <property type="match status" value="1"/>
</dbReference>
<evidence type="ECO:0000259" key="6">
    <source>
        <dbReference type="Pfam" id="PF24708"/>
    </source>
</evidence>
<accession>K1RJB5</accession>
<feature type="non-terminal residue" evidence="7">
    <location>
        <position position="220"/>
    </location>
</feature>
<dbReference type="GO" id="GO:0006629">
    <property type="term" value="P:lipid metabolic process"/>
    <property type="evidence" value="ECO:0007669"/>
    <property type="project" value="UniProtKB-KW"/>
</dbReference>
<sequence length="220" mass="23780">PAAAADTQTRSDDPVVFVHGLFGWGQRDKIFSIMPYWGMTTGSLPDYLATQGYETYAASVGPLSSAWDRACELYAQLVGARTDYGVKHAQDFGHERYGIDYETPLFEGWGTQRAVNLVGHSFGGATTRLFLELMANGSAEEVAAAKAAGTAPSPLFTGGKRSWVHSMTEIAAPHNGTTFIESNGTIMDAATNLAETLAKGFGITEIKNLYDFQLEQFGIY</sequence>
<evidence type="ECO:0000256" key="3">
    <source>
        <dbReference type="ARBA" id="ARBA00022729"/>
    </source>
</evidence>
<dbReference type="EMBL" id="AJWY01013887">
    <property type="protein sequence ID" value="EKC45513.1"/>
    <property type="molecule type" value="Genomic_DNA"/>
</dbReference>
<organism evidence="7">
    <name type="scientific">human gut metagenome</name>
    <dbReference type="NCBI Taxonomy" id="408170"/>
    <lineage>
        <taxon>unclassified sequences</taxon>
        <taxon>metagenomes</taxon>
        <taxon>organismal metagenomes</taxon>
    </lineage>
</organism>
<keyword evidence="3" id="KW-0732">Signal</keyword>
<dbReference type="InterPro" id="IPR029058">
    <property type="entry name" value="AB_hydrolase_fold"/>
</dbReference>
<dbReference type="Gene3D" id="3.40.50.1820">
    <property type="entry name" value="alpha/beta hydrolase"/>
    <property type="match status" value="1"/>
</dbReference>
<keyword evidence="2" id="KW-0964">Secreted</keyword>
<dbReference type="InterPro" id="IPR056304">
    <property type="entry name" value="Lip-like_C"/>
</dbReference>
<keyword evidence="4" id="KW-0378">Hydrolase</keyword>
<comment type="subcellular location">
    <subcellularLocation>
        <location evidence="1">Secreted</location>
    </subcellularLocation>
</comment>
<dbReference type="SUPFAM" id="SSF53474">
    <property type="entry name" value="alpha/beta-Hydrolases"/>
    <property type="match status" value="1"/>
</dbReference>
<reference evidence="7" key="1">
    <citation type="journal article" date="2013" name="Environ. Microbiol.">
        <title>Microbiota from the distal guts of lean and obese adolescents exhibit partial functional redundancy besides clear differences in community structure.</title>
        <authorList>
            <person name="Ferrer M."/>
            <person name="Ruiz A."/>
            <person name="Lanza F."/>
            <person name="Haange S.B."/>
            <person name="Oberbach A."/>
            <person name="Till H."/>
            <person name="Bargiela R."/>
            <person name="Campoy C."/>
            <person name="Segura M.T."/>
            <person name="Richter M."/>
            <person name="von Bergen M."/>
            <person name="Seifert J."/>
            <person name="Suarez A."/>
        </authorList>
    </citation>
    <scope>NUCLEOTIDE SEQUENCE</scope>
</reference>
<proteinExistence type="predicted"/>
<protein>
    <submittedName>
        <fullName evidence="7">Triacylglycerol lipase</fullName>
    </submittedName>
</protein>
<dbReference type="GO" id="GO:0005576">
    <property type="term" value="C:extracellular region"/>
    <property type="evidence" value="ECO:0007669"/>
    <property type="project" value="UniProtKB-SubCell"/>
</dbReference>
<dbReference type="Pfam" id="PF24708">
    <property type="entry name" value="Lip_C"/>
    <property type="match status" value="1"/>
</dbReference>
<gene>
    <name evidence="7" type="ORF">LEA_20209</name>
</gene>
<evidence type="ECO:0000256" key="1">
    <source>
        <dbReference type="ARBA" id="ARBA00004613"/>
    </source>
</evidence>
<dbReference type="GO" id="GO:0016787">
    <property type="term" value="F:hydrolase activity"/>
    <property type="evidence" value="ECO:0007669"/>
    <property type="project" value="UniProtKB-KW"/>
</dbReference>
<comment type="caution">
    <text evidence="7">The sequence shown here is derived from an EMBL/GenBank/DDBJ whole genome shotgun (WGS) entry which is preliminary data.</text>
</comment>
<evidence type="ECO:0000256" key="5">
    <source>
        <dbReference type="ARBA" id="ARBA00023098"/>
    </source>
</evidence>
<keyword evidence="5" id="KW-0443">Lipid metabolism</keyword>
<evidence type="ECO:0000313" key="7">
    <source>
        <dbReference type="EMBL" id="EKC45513.1"/>
    </source>
</evidence>
<evidence type="ECO:0000256" key="2">
    <source>
        <dbReference type="ARBA" id="ARBA00022525"/>
    </source>
</evidence>
<evidence type="ECO:0000256" key="4">
    <source>
        <dbReference type="ARBA" id="ARBA00022801"/>
    </source>
</evidence>